<dbReference type="InterPro" id="IPR027417">
    <property type="entry name" value="P-loop_NTPase"/>
</dbReference>
<dbReference type="GO" id="GO:0009007">
    <property type="term" value="F:site-specific DNA-methyltransferase (adenine-specific) activity"/>
    <property type="evidence" value="ECO:0007669"/>
    <property type="project" value="UniProtKB-EC"/>
</dbReference>
<dbReference type="SUPFAM" id="SSF52540">
    <property type="entry name" value="P-loop containing nucleoside triphosphate hydrolases"/>
    <property type="match status" value="2"/>
</dbReference>
<evidence type="ECO:0000313" key="3">
    <source>
        <dbReference type="EMBL" id="KNY29541.1"/>
    </source>
</evidence>
<proteinExistence type="predicted"/>
<dbReference type="Gene3D" id="3.40.50.150">
    <property type="entry name" value="Vaccinia Virus protein VP39"/>
    <property type="match status" value="1"/>
</dbReference>
<evidence type="ECO:0000256" key="1">
    <source>
        <dbReference type="SAM" id="MobiDB-lite"/>
    </source>
</evidence>
<feature type="region of interest" description="Disordered" evidence="1">
    <location>
        <begin position="266"/>
        <end position="365"/>
    </location>
</feature>
<dbReference type="Pfam" id="PF07669">
    <property type="entry name" value="Eco57I"/>
    <property type="match status" value="1"/>
</dbReference>
<protein>
    <submittedName>
        <fullName evidence="3">SNF2-related protein</fullName>
    </submittedName>
</protein>
<dbReference type="CDD" id="cd02440">
    <property type="entry name" value="AdoMet_MTases"/>
    <property type="match status" value="1"/>
</dbReference>
<dbReference type="CDD" id="cd00371">
    <property type="entry name" value="HMA"/>
    <property type="match status" value="1"/>
</dbReference>
<dbReference type="Pfam" id="PF00271">
    <property type="entry name" value="Helicase_C"/>
    <property type="match status" value="1"/>
</dbReference>
<dbReference type="SUPFAM" id="SSF53335">
    <property type="entry name" value="S-adenosyl-L-methionine-dependent methyltransferases"/>
    <property type="match status" value="1"/>
</dbReference>
<feature type="compositionally biased region" description="Basic and acidic residues" evidence="1">
    <location>
        <begin position="319"/>
        <end position="350"/>
    </location>
</feature>
<dbReference type="eggNOG" id="COG0553">
    <property type="taxonomic scope" value="Bacteria"/>
</dbReference>
<dbReference type="OrthoDB" id="9815272at2"/>
<dbReference type="GO" id="GO:0046872">
    <property type="term" value="F:metal ion binding"/>
    <property type="evidence" value="ECO:0007669"/>
    <property type="project" value="InterPro"/>
</dbReference>
<dbReference type="InterPro" id="IPR001650">
    <property type="entry name" value="Helicase_C-like"/>
</dbReference>
<dbReference type="Gene3D" id="3.40.50.300">
    <property type="entry name" value="P-loop containing nucleotide triphosphate hydrolases"/>
    <property type="match status" value="2"/>
</dbReference>
<dbReference type="InterPro" id="IPR011639">
    <property type="entry name" value="MethylTrfase_TaqI-like_dom"/>
</dbReference>
<dbReference type="Proteomes" id="UP000036923">
    <property type="component" value="Unassembled WGS sequence"/>
</dbReference>
<dbReference type="eggNOG" id="COG4646">
    <property type="taxonomic scope" value="Bacteria"/>
</dbReference>
<dbReference type="InterPro" id="IPR029063">
    <property type="entry name" value="SAM-dependent_MTases_sf"/>
</dbReference>
<dbReference type="eggNOG" id="COG0827">
    <property type="taxonomic scope" value="Bacteria"/>
</dbReference>
<dbReference type="InterPro" id="IPR006121">
    <property type="entry name" value="HMA_dom"/>
</dbReference>
<dbReference type="STRING" id="398512.Bccel_4815"/>
<dbReference type="SMART" id="SM00490">
    <property type="entry name" value="HELICc"/>
    <property type="match status" value="1"/>
</dbReference>
<dbReference type="PANTHER" id="PTHR41313">
    <property type="entry name" value="ADENINE-SPECIFIC METHYLTRANSFERASE"/>
    <property type="match status" value="1"/>
</dbReference>
<dbReference type="PROSITE" id="PS51194">
    <property type="entry name" value="HELICASE_CTER"/>
    <property type="match status" value="1"/>
</dbReference>
<evidence type="ECO:0000259" key="2">
    <source>
        <dbReference type="PROSITE" id="PS51194"/>
    </source>
</evidence>
<name>A0A0L6JUK8_9FIRM</name>
<dbReference type="GO" id="GO:0016787">
    <property type="term" value="F:hydrolase activity"/>
    <property type="evidence" value="ECO:0007669"/>
    <property type="project" value="InterPro"/>
</dbReference>
<comment type="caution">
    <text evidence="3">The sequence shown here is derived from an EMBL/GenBank/DDBJ whole genome shotgun (WGS) entry which is preliminary data.</text>
</comment>
<dbReference type="InterPro" id="IPR006935">
    <property type="entry name" value="Helicase/UvrB_N"/>
</dbReference>
<reference evidence="4" key="1">
    <citation type="submission" date="2015-07" db="EMBL/GenBank/DDBJ databases">
        <title>Near-Complete Genome Sequence of the Cellulolytic Bacterium Bacteroides (Pseudobacteroides) cellulosolvens ATCC 35603.</title>
        <authorList>
            <person name="Dassa B."/>
            <person name="Utturkar S.M."/>
            <person name="Klingeman D.M."/>
            <person name="Hurt R.A."/>
            <person name="Keller M."/>
            <person name="Xu J."/>
            <person name="Reddy Y.H.K."/>
            <person name="Borovok I."/>
            <person name="Grinberg I.R."/>
            <person name="Lamed R."/>
            <person name="Zhivin O."/>
            <person name="Bayer E.A."/>
            <person name="Brown S.D."/>
        </authorList>
    </citation>
    <scope>NUCLEOTIDE SEQUENCE [LARGE SCALE GENOMIC DNA]</scope>
    <source>
        <strain evidence="4">DSM 2933</strain>
    </source>
</reference>
<dbReference type="Pfam" id="PF04851">
    <property type="entry name" value="ResIII"/>
    <property type="match status" value="1"/>
</dbReference>
<dbReference type="GO" id="GO:0006304">
    <property type="term" value="P:DNA modification"/>
    <property type="evidence" value="ECO:0007669"/>
    <property type="project" value="InterPro"/>
</dbReference>
<dbReference type="PATRIC" id="fig|398512.5.peg.5046"/>
<feature type="compositionally biased region" description="Polar residues" evidence="1">
    <location>
        <begin position="266"/>
        <end position="289"/>
    </location>
</feature>
<accession>A0A0L6JUK8</accession>
<dbReference type="PANTHER" id="PTHR41313:SF1">
    <property type="entry name" value="DNA METHYLASE ADENINE-SPECIFIC DOMAIN-CONTAINING PROTEIN"/>
    <property type="match status" value="1"/>
</dbReference>
<dbReference type="PRINTS" id="PR00507">
    <property type="entry name" value="N12N6MTFRASE"/>
</dbReference>
<feature type="domain" description="Helicase C-terminal" evidence="2">
    <location>
        <begin position="1794"/>
        <end position="1966"/>
    </location>
</feature>
<sequence length="2213" mass="252883">MRKDEKLKTIYETIAPHITRNESSWRDYLRFASTFYKYSFDNTLLIFAQNPNVTMLAPTAIWNRVGRYVNKGSTGIAVCEYENARLTIKHLFDVSQTHGKEVVATNWKFDDELKKHIVIHFSQGYNLNTENFSECIKQISHKAVMENQYMQLQSFQDGVENSIFESLPEDGLQLQLQELLSDSISYFVGKRCGLSDEEIGIGDGMVTIAHYNTLPLIAKLGHLVTSVSKGILIEIERSIKTLDRERSTTDEHIKDGLYREGWNEYSQHSSIQRQQLRPTTRQIRQNGNGIPTGRKATAIYDFENGWHTDGDNAQSSGRSSRENREHITTDANERQDAKYRGHNGEDKTYEQSKGSSGGNSLEGTGIQSEINQLNNEIYNPTHDESPDSGSFLMQENIKKSEQLSLFSKKDKTHEEQLMEIVLLEGSLIEGGKKRIYEYSQTNPTGSAFAAFLKNEYGIGGHSVNKNGIHFENHDSKGISFDWVDENSEKRNTTITWLKAAIIIQNLIDEERYITNEIKNLQNEESAVLIPDRVDVNEDALNDVNTAFLGMPIEELKNPVDLKNDNNSLEAKENQEEVKPKADDKFNEEPPSKINFQYSESYSLYPNGAKTKYKNNIEAIKLLKRIESENRLANHDEQIVLARYVGWGGLANAFSDTVTGWENEYQELKHLLYEKEYEDARNSTITAYYTEPDLIKHMYNAIRQFGFTGGKDRKILDPAMGTGNFFSVIPDGFKDTAIYGIEIDSITGRIAKQLYQKAEISVQGYETSNYDDNSFDIILGNIPFNNIKLYDKRYADENFLIHDYFIAKSLDLLKPGGIIGFITSKGTMDKKDTKVRKYIAERADLIGAIRLPNNAFKALAGTEVTADILFFQKYSSPRSLDKFSLPDWVFTDTRESDYIHMNQYFIDNPDMILGKMQYSRNMYGNEDGTACIATDGQDLYEELNKAINKLKATFYAEADIPVEEVVEPENESIEIDATTGTKNYTYVVMEDKIYYCEHNKLIPQDYTGKRADRIKGLCEIREALLEVIDVQTREYVPSELKDAQNKLNDIYDSFVKECGFINDKANIAVFSDDDQFPLLRSIEDQSHDKKTWTKAPIFYKATIKSYRLPQHAQTAKEALEISLNVKMKIDLSYMEALTNKSADTLIEELGDRIYLNPQKYYGNYYEGWELNEEYLSGQVKDKLLYAKMKAEEYPELFSRNVKALESVQPQKLLPGEIDFRIGSPWIPIEYYRQFMHETFGTPYYLKDAIDMEYMEFTTQWRVLNKTRDSSSVKVNNTYGTKRVNAYQIFEDCLNLQSTTVRDPVPYIDANGKDQIKYVINANETMIARAKQNQIKEAFAGWLFNEKDRAEILLKIYNDKFNTIRPRVYDGSHLVFPGMSDEIKLRPHQMNFAARVIYSGTGLAGHVVGAGKTAALIASGMYQKSIGAIKKPMFVVPNHLTEQWAKEFYRFFPQAKILVTTKKDFEKSNRNKFVSRIAMGEYDAIIIGHSQFERIPISKERQERQLNDEINQISHVIKKIRDEKGDNWSIKQMVIFQNNLKNRLTKLLAEGKKDDLLTFEQLGVDYMFVDEAHVYKNCFSYTKMRNVAGIGKSSSQRASDMLLKCQYLQEINNGKGVVFATGTPISNSMSEMYVVQKFLQPQLLQKMGLNYFDSWAATFGEVVSSLEITPEGSGYRMRNRFAKFHNLPELMNMFGLVADIQTADMLRLPTPDIDGGKATIIAIEATPFQKMLMETFVERAEKIRTGQVDACVDNMLKLTNEAKLMSIDPRLVIGEAPNDEESKLNIAIQKVSEVWKVTQESRSTQIIFCDSGTPKPGQFNVYDEIKECLIEKGIHAGEIAFIHDAKTDEQREALFERVRAGDVRILLGSTSKLGTGTNVQNKLIAVHHLDCPWRPSDIEQRDGRILRQGNENSVVNIFRYVTKGTFDAYLWQIQEQKLKYISQVMTGKSISRSCEDMDETVLSAAEVKAIATSNPLLAEKMEVDNEVTRLKLLKANWNNERIFLKRNVESKYPGLIAHCEQKIEALKKDISLRDKSASQDFIMNIDGKSFDERVKAGERLLVMSKINDIAINGAPLEVGTYRGFKILLARTCFEQIEVQIKGALAYRVDLSNSELGCITRIENAVERIDGVLNDNVRKLEDAKVQLEEAKAEVDKPFEFEVRLNEFSARQAEINTKLEFKELREQETVIVDENGQGNESEYQAEEVKCEMAIAER</sequence>
<feature type="region of interest" description="Disordered" evidence="1">
    <location>
        <begin position="559"/>
        <end position="589"/>
    </location>
</feature>
<dbReference type="GO" id="GO:0005524">
    <property type="term" value="F:ATP binding"/>
    <property type="evidence" value="ECO:0007669"/>
    <property type="project" value="InterPro"/>
</dbReference>
<dbReference type="SMART" id="SM00487">
    <property type="entry name" value="DEXDc"/>
    <property type="match status" value="1"/>
</dbReference>
<evidence type="ECO:0000313" key="4">
    <source>
        <dbReference type="Proteomes" id="UP000036923"/>
    </source>
</evidence>
<dbReference type="InterPro" id="IPR052933">
    <property type="entry name" value="DNA_Protect_Modify"/>
</dbReference>
<dbReference type="InterPro" id="IPR014001">
    <property type="entry name" value="Helicase_ATP-bd"/>
</dbReference>
<keyword evidence="4" id="KW-1185">Reference proteome</keyword>
<organism evidence="3 4">
    <name type="scientific">Pseudobacteroides cellulosolvens ATCC 35603 = DSM 2933</name>
    <dbReference type="NCBI Taxonomy" id="398512"/>
    <lineage>
        <taxon>Bacteria</taxon>
        <taxon>Bacillati</taxon>
        <taxon>Bacillota</taxon>
        <taxon>Clostridia</taxon>
        <taxon>Eubacteriales</taxon>
        <taxon>Oscillospiraceae</taxon>
        <taxon>Pseudobacteroides</taxon>
    </lineage>
</organism>
<dbReference type="GO" id="GO:0003677">
    <property type="term" value="F:DNA binding"/>
    <property type="evidence" value="ECO:0007669"/>
    <property type="project" value="InterPro"/>
</dbReference>
<feature type="compositionally biased region" description="Polar residues" evidence="1">
    <location>
        <begin position="351"/>
        <end position="365"/>
    </location>
</feature>
<gene>
    <name evidence="3" type="ORF">Bccel_4815</name>
</gene>
<dbReference type="EMBL" id="LGTC01000001">
    <property type="protein sequence ID" value="KNY29541.1"/>
    <property type="molecule type" value="Genomic_DNA"/>
</dbReference>